<organism evidence="1 2">
    <name type="scientific">Sporosarcina saromensis</name>
    <dbReference type="NCBI Taxonomy" id="359365"/>
    <lineage>
        <taxon>Bacteria</taxon>
        <taxon>Bacillati</taxon>
        <taxon>Bacillota</taxon>
        <taxon>Bacilli</taxon>
        <taxon>Bacillales</taxon>
        <taxon>Caryophanaceae</taxon>
        <taxon>Sporosarcina</taxon>
    </lineage>
</organism>
<dbReference type="EMBL" id="JAUBDI010000003">
    <property type="protein sequence ID" value="MDW0112466.1"/>
    <property type="molecule type" value="Genomic_DNA"/>
</dbReference>
<gene>
    <name evidence="1" type="ORF">QT711_04660</name>
</gene>
<proteinExistence type="predicted"/>
<accession>A0ABU4G6D2</accession>
<sequence length="60" mass="6511">MKKVLAIILGLMAVGLSLSIVWAVTPIVELLAMFESEYEFTRHFSTTVADNVGGELVNGK</sequence>
<reference evidence="1 2" key="1">
    <citation type="submission" date="2023-06" db="EMBL/GenBank/DDBJ databases">
        <title>Sporosarcina sp. nov., isolated from Korean traditional fermented seafood 'Jeotgal'.</title>
        <authorList>
            <person name="Yang A.I."/>
            <person name="Shin N.-R."/>
        </authorList>
    </citation>
    <scope>NUCLEOTIDE SEQUENCE [LARGE SCALE GENOMIC DNA]</scope>
    <source>
        <strain evidence="1 2">KCTC13119</strain>
    </source>
</reference>
<evidence type="ECO:0000313" key="1">
    <source>
        <dbReference type="EMBL" id="MDW0112466.1"/>
    </source>
</evidence>
<evidence type="ECO:0000313" key="2">
    <source>
        <dbReference type="Proteomes" id="UP001282284"/>
    </source>
</evidence>
<comment type="caution">
    <text evidence="1">The sequence shown here is derived from an EMBL/GenBank/DDBJ whole genome shotgun (WGS) entry which is preliminary data.</text>
</comment>
<name>A0ABU4G6D2_9BACL</name>
<dbReference type="Proteomes" id="UP001282284">
    <property type="component" value="Unassembled WGS sequence"/>
</dbReference>
<dbReference type="RefSeq" id="WP_317942364.1">
    <property type="nucleotide sequence ID" value="NZ_JAUBDI010000003.1"/>
</dbReference>
<protein>
    <submittedName>
        <fullName evidence="1">Uncharacterized protein</fullName>
    </submittedName>
</protein>
<keyword evidence="2" id="KW-1185">Reference proteome</keyword>